<reference evidence="1 2" key="1">
    <citation type="submission" date="2019-12" db="EMBL/GenBank/DDBJ databases">
        <title>Chitinophaga sp. strain ysch24 (GDMCC 1.1355), whole genome shotgun sequence.</title>
        <authorList>
            <person name="Zhang X."/>
        </authorList>
    </citation>
    <scope>NUCLEOTIDE SEQUENCE [LARGE SCALE GENOMIC DNA]</scope>
    <source>
        <strain evidence="2">ysch24</strain>
    </source>
</reference>
<dbReference type="RefSeq" id="WP_157305101.1">
    <property type="nucleotide sequence ID" value="NZ_WRXN01000001.1"/>
</dbReference>
<comment type="caution">
    <text evidence="1">The sequence shown here is derived from an EMBL/GenBank/DDBJ whole genome shotgun (WGS) entry which is preliminary data.</text>
</comment>
<accession>A0A7K1U024</accession>
<keyword evidence="2" id="KW-1185">Reference proteome</keyword>
<evidence type="ECO:0000313" key="1">
    <source>
        <dbReference type="EMBL" id="MVT07721.1"/>
    </source>
</evidence>
<organism evidence="1 2">
    <name type="scientific">Chitinophaga tropicalis</name>
    <dbReference type="NCBI Taxonomy" id="2683588"/>
    <lineage>
        <taxon>Bacteria</taxon>
        <taxon>Pseudomonadati</taxon>
        <taxon>Bacteroidota</taxon>
        <taxon>Chitinophagia</taxon>
        <taxon>Chitinophagales</taxon>
        <taxon>Chitinophagaceae</taxon>
        <taxon>Chitinophaga</taxon>
    </lineage>
</organism>
<sequence>MQKKEVIKELFECLTPTMTAAGFNADQKNQFFLKDTESALFNYDIRFYDRTVLKTGEKGFLVEPVAYVHVKAVEAIYQQITLNKHLKKPTQFITIGAALADLNANPDGIAKKINQSFDLLVFEKKDITLVCNALKEIFERLALPYFQAHHNVNAIDAVLNKKPDKESIHMVNERYRIVKGLIAAKLAGNSNYTRLVEAYAKEIKKHDMTEETVEEFQKVQSLLAGITSV</sequence>
<dbReference type="EMBL" id="WRXN01000001">
    <property type="protein sequence ID" value="MVT07721.1"/>
    <property type="molecule type" value="Genomic_DNA"/>
</dbReference>
<name>A0A7K1U024_9BACT</name>
<dbReference type="Proteomes" id="UP000461730">
    <property type="component" value="Unassembled WGS sequence"/>
</dbReference>
<gene>
    <name evidence="1" type="ORF">GO493_05570</name>
</gene>
<evidence type="ECO:0000313" key="2">
    <source>
        <dbReference type="Proteomes" id="UP000461730"/>
    </source>
</evidence>
<proteinExistence type="predicted"/>
<protein>
    <submittedName>
        <fullName evidence="1">Uncharacterized protein</fullName>
    </submittedName>
</protein>
<dbReference type="AlphaFoldDB" id="A0A7K1U024"/>